<keyword evidence="2 4" id="KW-0863">Zinc-finger</keyword>
<dbReference type="SMART" id="SM00184">
    <property type="entry name" value="RING"/>
    <property type="match status" value="1"/>
</dbReference>
<dbReference type="GO" id="GO:0008270">
    <property type="term" value="F:zinc ion binding"/>
    <property type="evidence" value="ECO:0007669"/>
    <property type="project" value="UniProtKB-KW"/>
</dbReference>
<dbReference type="Proteomes" id="UP001178507">
    <property type="component" value="Unassembled WGS sequence"/>
</dbReference>
<feature type="compositionally biased region" description="Low complexity" evidence="5">
    <location>
        <begin position="185"/>
        <end position="202"/>
    </location>
</feature>
<dbReference type="GO" id="GO:0016567">
    <property type="term" value="P:protein ubiquitination"/>
    <property type="evidence" value="ECO:0007669"/>
    <property type="project" value="TreeGrafter"/>
</dbReference>
<proteinExistence type="predicted"/>
<dbReference type="AlphaFoldDB" id="A0AA36HPS4"/>
<dbReference type="InterPro" id="IPR001841">
    <property type="entry name" value="Znf_RING"/>
</dbReference>
<evidence type="ECO:0000256" key="1">
    <source>
        <dbReference type="ARBA" id="ARBA00022723"/>
    </source>
</evidence>
<keyword evidence="3" id="KW-0862">Zinc</keyword>
<dbReference type="PANTHER" id="PTHR45969">
    <property type="entry name" value="RING ZINC FINGER PROTEIN-RELATED"/>
    <property type="match status" value="1"/>
</dbReference>
<name>A0AA36HPS4_9DINO</name>
<dbReference type="InterPro" id="IPR013083">
    <property type="entry name" value="Znf_RING/FYVE/PHD"/>
</dbReference>
<gene>
    <name evidence="7" type="ORF">EVOR1521_LOCUS3012</name>
</gene>
<dbReference type="PANTHER" id="PTHR45969:SF69">
    <property type="entry name" value="FINGER DOMAIN PROTEIN, PUTATIVE (AFU_ORTHOLOGUE AFUA_3G12190)-RELATED"/>
    <property type="match status" value="1"/>
</dbReference>
<feature type="compositionally biased region" description="Low complexity" evidence="5">
    <location>
        <begin position="49"/>
        <end position="70"/>
    </location>
</feature>
<feature type="region of interest" description="Disordered" evidence="5">
    <location>
        <begin position="160"/>
        <end position="202"/>
    </location>
</feature>
<evidence type="ECO:0000313" key="7">
    <source>
        <dbReference type="EMBL" id="CAJ1373076.1"/>
    </source>
</evidence>
<dbReference type="GO" id="GO:0061630">
    <property type="term" value="F:ubiquitin protein ligase activity"/>
    <property type="evidence" value="ECO:0007669"/>
    <property type="project" value="TreeGrafter"/>
</dbReference>
<evidence type="ECO:0000256" key="4">
    <source>
        <dbReference type="PROSITE-ProRule" id="PRU00175"/>
    </source>
</evidence>
<reference evidence="7" key="1">
    <citation type="submission" date="2023-08" db="EMBL/GenBank/DDBJ databases">
        <authorList>
            <person name="Chen Y."/>
            <person name="Shah S."/>
            <person name="Dougan E. K."/>
            <person name="Thang M."/>
            <person name="Chan C."/>
        </authorList>
    </citation>
    <scope>NUCLEOTIDE SEQUENCE</scope>
</reference>
<dbReference type="Pfam" id="PF17123">
    <property type="entry name" value="zf-RING_11"/>
    <property type="match status" value="1"/>
</dbReference>
<dbReference type="Gene3D" id="3.30.40.10">
    <property type="entry name" value="Zinc/RING finger domain, C3HC4 (zinc finger)"/>
    <property type="match status" value="1"/>
</dbReference>
<feature type="domain" description="RING-type" evidence="6">
    <location>
        <begin position="431"/>
        <end position="475"/>
    </location>
</feature>
<evidence type="ECO:0000259" key="6">
    <source>
        <dbReference type="PROSITE" id="PS50089"/>
    </source>
</evidence>
<dbReference type="SUPFAM" id="SSF57850">
    <property type="entry name" value="RING/U-box"/>
    <property type="match status" value="1"/>
</dbReference>
<dbReference type="PROSITE" id="PS50089">
    <property type="entry name" value="ZF_RING_2"/>
    <property type="match status" value="1"/>
</dbReference>
<protein>
    <recommendedName>
        <fullName evidence="6">RING-type domain-containing protein</fullName>
    </recommendedName>
</protein>
<feature type="region of interest" description="Disordered" evidence="5">
    <location>
        <begin position="1"/>
        <end position="133"/>
    </location>
</feature>
<organism evidence="7 8">
    <name type="scientific">Effrenium voratum</name>
    <dbReference type="NCBI Taxonomy" id="2562239"/>
    <lineage>
        <taxon>Eukaryota</taxon>
        <taxon>Sar</taxon>
        <taxon>Alveolata</taxon>
        <taxon>Dinophyceae</taxon>
        <taxon>Suessiales</taxon>
        <taxon>Symbiodiniaceae</taxon>
        <taxon>Effrenium</taxon>
    </lineage>
</organism>
<comment type="caution">
    <text evidence="7">The sequence shown here is derived from an EMBL/GenBank/DDBJ whole genome shotgun (WGS) entry which is preliminary data.</text>
</comment>
<evidence type="ECO:0000256" key="2">
    <source>
        <dbReference type="ARBA" id="ARBA00022771"/>
    </source>
</evidence>
<evidence type="ECO:0000256" key="5">
    <source>
        <dbReference type="SAM" id="MobiDB-lite"/>
    </source>
</evidence>
<dbReference type="EMBL" id="CAUJNA010000174">
    <property type="protein sequence ID" value="CAJ1373076.1"/>
    <property type="molecule type" value="Genomic_DNA"/>
</dbReference>
<feature type="compositionally biased region" description="Basic and acidic residues" evidence="5">
    <location>
        <begin position="160"/>
        <end position="182"/>
    </location>
</feature>
<feature type="compositionally biased region" description="Acidic residues" evidence="5">
    <location>
        <begin position="84"/>
        <end position="97"/>
    </location>
</feature>
<sequence length="481" mass="52415">MAWLARLPKRRQPGPDLEAESFEPAGSSSEGAVGLDSSRPTDPAPAAPVAPAAAQTAAARGRAALPAPRDLAPRPRRRLRSSEEAEVILDDRGDNEDPIARPRRRLRSSISEEHEVFWSPLPRARPKPQNPLDLELPRRRLRPAEAFGPDMQAIDLETRSAPRADPIEIPDSHATPDARGTPDEAWPQPRARPRPAVVARPRSALSDQEIARMLQLEEAQQAALLPMAPATHRRQSPMDRALNAAMARGGVLAEAVASHEQHLPSGNWRFAVVPAAQPAVCRGCEARIGRHVVAVFFRSGRTASSSVAHLACLALVPGLQGPGSRGEVAFSPFLDTAARSDAWAALEMLPAYAPARGRQAPGSDGSLQQQLQRRLLAGRDFTSEDYELLLQLDGPSGSARTAEQTEEHCYLRSLVEMLPLSTVSGSNVSDCMVCLEPMEVSQEVRTLPCMHVFHRQCIDRWLCEPGRRPRCPIDQAEVRPG</sequence>
<evidence type="ECO:0000313" key="8">
    <source>
        <dbReference type="Proteomes" id="UP001178507"/>
    </source>
</evidence>
<keyword evidence="8" id="KW-1185">Reference proteome</keyword>
<keyword evidence="1" id="KW-0479">Metal-binding</keyword>
<accession>A0AA36HPS4</accession>
<evidence type="ECO:0000256" key="3">
    <source>
        <dbReference type="ARBA" id="ARBA00022833"/>
    </source>
</evidence>